<dbReference type="WBParaSite" id="NBR_0002251301-mRNA-1">
    <property type="protein sequence ID" value="NBR_0002251301-mRNA-1"/>
    <property type="gene ID" value="NBR_0002251301"/>
</dbReference>
<dbReference type="GO" id="GO:0007094">
    <property type="term" value="P:mitotic spindle assembly checkpoint signaling"/>
    <property type="evidence" value="ECO:0007669"/>
    <property type="project" value="TreeGrafter"/>
</dbReference>
<dbReference type="GO" id="GO:0005737">
    <property type="term" value="C:cytoplasm"/>
    <property type="evidence" value="ECO:0007669"/>
    <property type="project" value="TreeGrafter"/>
</dbReference>
<dbReference type="GO" id="GO:0000070">
    <property type="term" value="P:mitotic sister chromatid segregation"/>
    <property type="evidence" value="ECO:0007669"/>
    <property type="project" value="TreeGrafter"/>
</dbReference>
<evidence type="ECO:0000313" key="2">
    <source>
        <dbReference type="WBParaSite" id="NBR_0002251301-mRNA-1"/>
    </source>
</evidence>
<feature type="domain" description="RZZ complex subunit KNTC1/ROD C-terminal" evidence="1">
    <location>
        <begin position="7"/>
        <end position="217"/>
    </location>
</feature>
<accession>A0A0N4YZ41</accession>
<proteinExistence type="predicted"/>
<dbReference type="AlphaFoldDB" id="A0A0N4YZ41"/>
<dbReference type="GO" id="GO:1903394">
    <property type="term" value="P:protein localization to kinetochore involved in kinetochore assembly"/>
    <property type="evidence" value="ECO:0007669"/>
    <property type="project" value="TreeGrafter"/>
</dbReference>
<dbReference type="Pfam" id="PF10493">
    <property type="entry name" value="Rod_C"/>
    <property type="match status" value="1"/>
</dbReference>
<organism evidence="2">
    <name type="scientific">Nippostrongylus brasiliensis</name>
    <name type="common">Rat hookworm</name>
    <dbReference type="NCBI Taxonomy" id="27835"/>
    <lineage>
        <taxon>Eukaryota</taxon>
        <taxon>Metazoa</taxon>
        <taxon>Ecdysozoa</taxon>
        <taxon>Nematoda</taxon>
        <taxon>Chromadorea</taxon>
        <taxon>Rhabditida</taxon>
        <taxon>Rhabditina</taxon>
        <taxon>Rhabditomorpha</taxon>
        <taxon>Strongyloidea</taxon>
        <taxon>Heligmosomidae</taxon>
        <taxon>Nippostrongylus</taxon>
    </lineage>
</organism>
<protein>
    <submittedName>
        <fullName evidence="2">Rod_C domain-containing protein</fullName>
    </submittedName>
</protein>
<name>A0A0N4YZ41_NIPBR</name>
<dbReference type="PANTHER" id="PTHR15688:SF1">
    <property type="entry name" value="KINETOCHORE-ASSOCIATED PROTEIN 1"/>
    <property type="match status" value="1"/>
</dbReference>
<dbReference type="GO" id="GO:1990423">
    <property type="term" value="C:RZZ complex"/>
    <property type="evidence" value="ECO:0007669"/>
    <property type="project" value="TreeGrafter"/>
</dbReference>
<dbReference type="GO" id="GO:0031267">
    <property type="term" value="F:small GTPase binding"/>
    <property type="evidence" value="ECO:0007669"/>
    <property type="project" value="TreeGrafter"/>
</dbReference>
<dbReference type="InterPro" id="IPR019527">
    <property type="entry name" value="RZZ-complex_KNTC1/ROD_C"/>
</dbReference>
<sequence>LLFIKLQSGLYNEKTCDLTENPAELIGYLYSNCVDWQSEKERENSLAVIEELARANHLTNLQSIQEELVTSWLIADKADDAYAVDPNDTMGNVDMGVNNAAGDENEVFLLPFFDVSVDRIVYLLKLINMEKIMPELITYLRRDPSTVAGGYRTIVRAACVLLRAFSEQQLKNANYSQLKICVDLDAVLYGRLLELAHVDIPLDTFRRQEKSVVVRGLVAPGVRWTPQEKKLHRAKNLAMLWARAADWSLAGIESVTPKLRDEFERWFYFAISCPVEGGRAFDSIRNALRARNYTVAAHLIGVVASYAQV</sequence>
<dbReference type="GO" id="GO:0005828">
    <property type="term" value="C:kinetochore microtubule"/>
    <property type="evidence" value="ECO:0007669"/>
    <property type="project" value="TreeGrafter"/>
</dbReference>
<dbReference type="PANTHER" id="PTHR15688">
    <property type="entry name" value="KINETOCHORE-ASSOCIATED PROTEIN 1"/>
    <property type="match status" value="1"/>
</dbReference>
<reference evidence="2" key="1">
    <citation type="submission" date="2017-02" db="UniProtKB">
        <authorList>
            <consortium name="WormBaseParasite"/>
        </authorList>
    </citation>
    <scope>IDENTIFICATION</scope>
</reference>
<evidence type="ECO:0000259" key="1">
    <source>
        <dbReference type="Pfam" id="PF10493"/>
    </source>
</evidence>
<dbReference type="InterPro" id="IPR052802">
    <property type="entry name" value="KNTC1"/>
</dbReference>